<gene>
    <name evidence="2" type="ORF">MCOS_LOCUS3541</name>
</gene>
<dbReference type="EMBL" id="UXSR01000840">
    <property type="protein sequence ID" value="VDD77538.1"/>
    <property type="molecule type" value="Genomic_DNA"/>
</dbReference>
<reference evidence="2 3" key="1">
    <citation type="submission" date="2018-10" db="EMBL/GenBank/DDBJ databases">
        <authorList>
            <consortium name="Pathogen Informatics"/>
        </authorList>
    </citation>
    <scope>NUCLEOTIDE SEQUENCE [LARGE SCALE GENOMIC DNA]</scope>
</reference>
<feature type="region of interest" description="Disordered" evidence="1">
    <location>
        <begin position="1"/>
        <end position="56"/>
    </location>
</feature>
<protein>
    <submittedName>
        <fullName evidence="2">Uncharacterized protein</fullName>
    </submittedName>
</protein>
<accession>A0A0R3U9E2</accession>
<name>A0A0R3U9E2_MESCO</name>
<keyword evidence="3" id="KW-1185">Reference proteome</keyword>
<evidence type="ECO:0000256" key="1">
    <source>
        <dbReference type="SAM" id="MobiDB-lite"/>
    </source>
</evidence>
<sequence length="81" mass="9303">MWGTAVVSKSRSAPSSPSPPAAPGSGSSVRKFTPPTPKAHLRRPNHTHTSVSQQCRRRDWFRRKRDEHRRRLHGVGLRWLR</sequence>
<evidence type="ECO:0000313" key="2">
    <source>
        <dbReference type="EMBL" id="VDD77538.1"/>
    </source>
</evidence>
<evidence type="ECO:0000313" key="3">
    <source>
        <dbReference type="Proteomes" id="UP000267029"/>
    </source>
</evidence>
<proteinExistence type="predicted"/>
<dbReference type="Proteomes" id="UP000267029">
    <property type="component" value="Unassembled WGS sequence"/>
</dbReference>
<organism evidence="2 3">
    <name type="scientific">Mesocestoides corti</name>
    <name type="common">Flatworm</name>
    <dbReference type="NCBI Taxonomy" id="53468"/>
    <lineage>
        <taxon>Eukaryota</taxon>
        <taxon>Metazoa</taxon>
        <taxon>Spiralia</taxon>
        <taxon>Lophotrochozoa</taxon>
        <taxon>Platyhelminthes</taxon>
        <taxon>Cestoda</taxon>
        <taxon>Eucestoda</taxon>
        <taxon>Cyclophyllidea</taxon>
        <taxon>Mesocestoididae</taxon>
        <taxon>Mesocestoides</taxon>
    </lineage>
</organism>
<dbReference type="AlphaFoldDB" id="A0A0R3U9E2"/>